<dbReference type="EMBL" id="JGVR01000042">
    <property type="protein sequence ID" value="KEZ15270.1"/>
    <property type="molecule type" value="Genomic_DNA"/>
</dbReference>
<dbReference type="RefSeq" id="WP_037522195.1">
    <property type="nucleotide sequence ID" value="NZ_JGVR01000042.1"/>
</dbReference>
<keyword evidence="3" id="KW-0808">Transferase</keyword>
<evidence type="ECO:0000256" key="1">
    <source>
        <dbReference type="PROSITE-ProRule" id="PRU00339"/>
    </source>
</evidence>
<dbReference type="AlphaFoldDB" id="A0A084EBC8"/>
<reference evidence="3 4" key="1">
    <citation type="submission" date="2014-03" db="EMBL/GenBank/DDBJ databases">
        <title>Genome sequence of Sphingobium yanoikuyae B1.</title>
        <authorList>
            <person name="Gan H.M."/>
            <person name="Gan H.Y."/>
            <person name="Savka M.A."/>
        </authorList>
    </citation>
    <scope>NUCLEOTIDE SEQUENCE [LARGE SCALE GENOMIC DNA]</scope>
    <source>
        <strain evidence="3 4">B1</strain>
    </source>
</reference>
<protein>
    <submittedName>
        <fullName evidence="3">Glycosyltransferase</fullName>
    </submittedName>
</protein>
<evidence type="ECO:0000259" key="2">
    <source>
        <dbReference type="Pfam" id="PF00535"/>
    </source>
</evidence>
<keyword evidence="1" id="KW-0802">TPR repeat</keyword>
<comment type="caution">
    <text evidence="3">The sequence shown here is derived from an EMBL/GenBank/DDBJ whole genome shotgun (WGS) entry which is preliminary data.</text>
</comment>
<accession>A0A084EBC8</accession>
<dbReference type="PATRIC" id="fig|13690.10.peg.4641"/>
<dbReference type="PANTHER" id="PTHR22916:SF3">
    <property type="entry name" value="UDP-GLCNAC:BETAGAL BETA-1,3-N-ACETYLGLUCOSAMINYLTRANSFERASE-LIKE PROTEIN 1"/>
    <property type="match status" value="1"/>
</dbReference>
<organism evidence="3 4">
    <name type="scientific">Sphingobium yanoikuyae</name>
    <name type="common">Sphingomonas yanoikuyae</name>
    <dbReference type="NCBI Taxonomy" id="13690"/>
    <lineage>
        <taxon>Bacteria</taxon>
        <taxon>Pseudomonadati</taxon>
        <taxon>Pseudomonadota</taxon>
        <taxon>Alphaproteobacteria</taxon>
        <taxon>Sphingomonadales</taxon>
        <taxon>Sphingomonadaceae</taxon>
        <taxon>Sphingobium</taxon>
    </lineage>
</organism>
<evidence type="ECO:0000313" key="3">
    <source>
        <dbReference type="EMBL" id="KEZ15270.1"/>
    </source>
</evidence>
<evidence type="ECO:0000313" key="4">
    <source>
        <dbReference type="Proteomes" id="UP000028534"/>
    </source>
</evidence>
<feature type="domain" description="Glycosyltransferase 2-like" evidence="2">
    <location>
        <begin position="6"/>
        <end position="114"/>
    </location>
</feature>
<name>A0A084EBC8_SPHYA</name>
<dbReference type="Gene3D" id="3.90.550.10">
    <property type="entry name" value="Spore Coat Polysaccharide Biosynthesis Protein SpsA, Chain A"/>
    <property type="match status" value="1"/>
</dbReference>
<dbReference type="eggNOG" id="COG1216">
    <property type="taxonomic scope" value="Bacteria"/>
</dbReference>
<dbReference type="InterPro" id="IPR019734">
    <property type="entry name" value="TPR_rpt"/>
</dbReference>
<dbReference type="PROSITE" id="PS50005">
    <property type="entry name" value="TPR"/>
    <property type="match status" value="1"/>
</dbReference>
<dbReference type="Pfam" id="PF00535">
    <property type="entry name" value="Glycos_transf_2"/>
    <property type="match status" value="1"/>
</dbReference>
<dbReference type="Proteomes" id="UP000028534">
    <property type="component" value="Unassembled WGS sequence"/>
</dbReference>
<dbReference type="InterPro" id="IPR029044">
    <property type="entry name" value="Nucleotide-diphossugar_trans"/>
</dbReference>
<dbReference type="InterPro" id="IPR001173">
    <property type="entry name" value="Glyco_trans_2-like"/>
</dbReference>
<dbReference type="CDD" id="cd00761">
    <property type="entry name" value="Glyco_tranf_GTA_type"/>
    <property type="match status" value="1"/>
</dbReference>
<sequence>MNPVVSVIIPAYNAQTTIAETIGSVQAQSLDELEIVVVDDGSTDNTAGIVEQMAASDQRIGLIRQGNAGVAAARNAAMAHARGRFIASLDSDDIWHPDKLAIQVQALATARADVGLVYCWHRRIDGANHVFPGSWSPEIDGGVLHRHLEWNFISNGSTPLVPAELARSVAYDTALLQGCEDYMFQLRIARTHQFQHVPFYLVGYRYRPASLSRATENMLLGHLQMYGVLDRELEGKGAARQIIAWRKTKLLVELSRHWFRQGNIAAAWAAFARAIRTSPTNIAEAMLVELRNQQAMFAPPKPSSTPLRPFLSYATDESDGDWSSHRSQAYLQRLEKLDQINAHQSSAG</sequence>
<dbReference type="SUPFAM" id="SSF53448">
    <property type="entry name" value="Nucleotide-diphospho-sugar transferases"/>
    <property type="match status" value="1"/>
</dbReference>
<dbReference type="GO" id="GO:0016758">
    <property type="term" value="F:hexosyltransferase activity"/>
    <property type="evidence" value="ECO:0007669"/>
    <property type="project" value="UniProtKB-ARBA"/>
</dbReference>
<dbReference type="PANTHER" id="PTHR22916">
    <property type="entry name" value="GLYCOSYLTRANSFERASE"/>
    <property type="match status" value="1"/>
</dbReference>
<gene>
    <name evidence="3" type="ORF">CP98_04506</name>
</gene>
<feature type="repeat" description="TPR" evidence="1">
    <location>
        <begin position="248"/>
        <end position="281"/>
    </location>
</feature>
<proteinExistence type="predicted"/>